<evidence type="ECO:0000256" key="4">
    <source>
        <dbReference type="ARBA" id="ARBA00022695"/>
    </source>
</evidence>
<dbReference type="GO" id="GO:0008270">
    <property type="term" value="F:zinc ion binding"/>
    <property type="evidence" value="ECO:0007669"/>
    <property type="project" value="InterPro"/>
</dbReference>
<dbReference type="GO" id="GO:0042575">
    <property type="term" value="C:DNA polymerase complex"/>
    <property type="evidence" value="ECO:0007669"/>
    <property type="project" value="UniProtKB-ARBA"/>
</dbReference>
<organism evidence="13 14">
    <name type="scientific">Ceratina calcarata</name>
    <dbReference type="NCBI Taxonomy" id="156304"/>
    <lineage>
        <taxon>Eukaryota</taxon>
        <taxon>Metazoa</taxon>
        <taxon>Ecdysozoa</taxon>
        <taxon>Arthropoda</taxon>
        <taxon>Hexapoda</taxon>
        <taxon>Insecta</taxon>
        <taxon>Pterygota</taxon>
        <taxon>Neoptera</taxon>
        <taxon>Endopterygota</taxon>
        <taxon>Hymenoptera</taxon>
        <taxon>Apocrita</taxon>
        <taxon>Aculeata</taxon>
        <taxon>Apoidea</taxon>
        <taxon>Anthophila</taxon>
        <taxon>Apidae</taxon>
        <taxon>Ceratina</taxon>
        <taxon>Zadontomerus</taxon>
    </lineage>
</organism>
<keyword evidence="5" id="KW-0540">Nuclease</keyword>
<dbReference type="GO" id="GO:0004519">
    <property type="term" value="F:endonuclease activity"/>
    <property type="evidence" value="ECO:0007669"/>
    <property type="project" value="UniProtKB-KW"/>
</dbReference>
<dbReference type="InterPro" id="IPR043128">
    <property type="entry name" value="Rev_trsase/Diguanyl_cyclase"/>
</dbReference>
<dbReference type="InterPro" id="IPR036691">
    <property type="entry name" value="Endo/exonu/phosph_ase_sf"/>
</dbReference>
<dbReference type="Pfam" id="PF19259">
    <property type="entry name" value="Ty3_capsid"/>
    <property type="match status" value="1"/>
</dbReference>
<evidence type="ECO:0000256" key="8">
    <source>
        <dbReference type="ARBA" id="ARBA00022918"/>
    </source>
</evidence>
<feature type="domain" description="Integrase catalytic" evidence="12">
    <location>
        <begin position="1025"/>
        <end position="1177"/>
    </location>
</feature>
<dbReference type="Pfam" id="PF00078">
    <property type="entry name" value="RVT_1"/>
    <property type="match status" value="1"/>
</dbReference>
<dbReference type="InterPro" id="IPR041588">
    <property type="entry name" value="Integrase_H2C2"/>
</dbReference>
<dbReference type="InterPro" id="IPR043502">
    <property type="entry name" value="DNA/RNA_pol_sf"/>
</dbReference>
<evidence type="ECO:0000256" key="6">
    <source>
        <dbReference type="ARBA" id="ARBA00022750"/>
    </source>
</evidence>
<dbReference type="GO" id="GO:0003677">
    <property type="term" value="F:DNA binding"/>
    <property type="evidence" value="ECO:0007669"/>
    <property type="project" value="UniProtKB-KW"/>
</dbReference>
<protein>
    <recommendedName>
        <fullName evidence="1">RNA-directed DNA polymerase</fullName>
        <ecNumber evidence="1">2.7.7.49</ecNumber>
    </recommendedName>
</protein>
<evidence type="ECO:0000313" key="13">
    <source>
        <dbReference type="Proteomes" id="UP000694925"/>
    </source>
</evidence>
<reference evidence="14" key="1">
    <citation type="submission" date="2025-08" db="UniProtKB">
        <authorList>
            <consortium name="RefSeq"/>
        </authorList>
    </citation>
    <scope>IDENTIFICATION</scope>
    <source>
        <tissue evidence="14">Whole body</tissue>
    </source>
</reference>
<keyword evidence="6" id="KW-0064">Aspartyl protease</keyword>
<dbReference type="Pfam" id="PF17919">
    <property type="entry name" value="RT_RNaseH_2"/>
    <property type="match status" value="1"/>
</dbReference>
<dbReference type="GO" id="GO:0003964">
    <property type="term" value="F:RNA-directed DNA polymerase activity"/>
    <property type="evidence" value="ECO:0007669"/>
    <property type="project" value="UniProtKB-KW"/>
</dbReference>
<dbReference type="InterPro" id="IPR021109">
    <property type="entry name" value="Peptidase_aspartic_dom_sf"/>
</dbReference>
<dbReference type="SUPFAM" id="SSF56219">
    <property type="entry name" value="DNase I-like"/>
    <property type="match status" value="1"/>
</dbReference>
<dbReference type="EC" id="2.7.7.49" evidence="1"/>
<evidence type="ECO:0000256" key="1">
    <source>
        <dbReference type="ARBA" id="ARBA00012493"/>
    </source>
</evidence>
<dbReference type="CDD" id="cd01647">
    <property type="entry name" value="RT_LTR"/>
    <property type="match status" value="1"/>
</dbReference>
<dbReference type="Gene3D" id="2.40.70.10">
    <property type="entry name" value="Acid Proteases"/>
    <property type="match status" value="1"/>
</dbReference>
<dbReference type="Gene3D" id="3.10.20.370">
    <property type="match status" value="1"/>
</dbReference>
<dbReference type="GO" id="GO:0004190">
    <property type="term" value="F:aspartic-type endopeptidase activity"/>
    <property type="evidence" value="ECO:0007669"/>
    <property type="project" value="UniProtKB-KW"/>
</dbReference>
<dbReference type="Gene3D" id="1.10.340.70">
    <property type="match status" value="1"/>
</dbReference>
<dbReference type="GeneID" id="108627957"/>
<dbReference type="Gene3D" id="3.30.70.270">
    <property type="match status" value="2"/>
</dbReference>
<dbReference type="Gene3D" id="3.30.420.10">
    <property type="entry name" value="Ribonuclease H-like superfamily/Ribonuclease H"/>
    <property type="match status" value="1"/>
</dbReference>
<dbReference type="PANTHER" id="PTHR37984">
    <property type="entry name" value="PROTEIN CBG26694"/>
    <property type="match status" value="1"/>
</dbReference>
<dbReference type="InterPro" id="IPR050951">
    <property type="entry name" value="Retrovirus_Pol_polyprotein"/>
</dbReference>
<dbReference type="Gene3D" id="3.10.10.10">
    <property type="entry name" value="HIV Type 1 Reverse Transcriptase, subunit A, domain 1"/>
    <property type="match status" value="1"/>
</dbReference>
<keyword evidence="13" id="KW-1185">Reference proteome</keyword>
<keyword evidence="3" id="KW-0808">Transferase</keyword>
<dbReference type="FunFam" id="3.30.70.270:FF:000020">
    <property type="entry name" value="Transposon Tf2-6 polyprotein-like Protein"/>
    <property type="match status" value="1"/>
</dbReference>
<dbReference type="InterPro" id="IPR045358">
    <property type="entry name" value="Ty3_capsid"/>
</dbReference>
<evidence type="ECO:0000313" key="14">
    <source>
        <dbReference type="RefSeq" id="XP_017885064.1"/>
    </source>
</evidence>
<evidence type="ECO:0000256" key="2">
    <source>
        <dbReference type="ARBA" id="ARBA00022670"/>
    </source>
</evidence>
<dbReference type="Pfam" id="PF17921">
    <property type="entry name" value="Integrase_H2C2"/>
    <property type="match status" value="1"/>
</dbReference>
<dbReference type="SUPFAM" id="SSF57756">
    <property type="entry name" value="Retrovirus zinc finger-like domains"/>
    <property type="match status" value="1"/>
</dbReference>
<dbReference type="Proteomes" id="UP000694925">
    <property type="component" value="Unplaced"/>
</dbReference>
<dbReference type="FunFam" id="1.10.340.70:FF:000003">
    <property type="entry name" value="Protein CBG25708"/>
    <property type="match status" value="1"/>
</dbReference>
<keyword evidence="2" id="KW-0645">Protease</keyword>
<dbReference type="FunFam" id="3.30.420.10:FF:000063">
    <property type="entry name" value="Retrovirus-related Pol polyprotein from transposon 297-like Protein"/>
    <property type="match status" value="1"/>
</dbReference>
<dbReference type="Pfam" id="PF00665">
    <property type="entry name" value="rve"/>
    <property type="match status" value="1"/>
</dbReference>
<dbReference type="SMART" id="SM00343">
    <property type="entry name" value="ZnF_C2HC"/>
    <property type="match status" value="2"/>
</dbReference>
<dbReference type="PROSITE" id="PS50994">
    <property type="entry name" value="INTEGRASE"/>
    <property type="match status" value="1"/>
</dbReference>
<dbReference type="GO" id="GO:0006508">
    <property type="term" value="P:proteolysis"/>
    <property type="evidence" value="ECO:0007669"/>
    <property type="project" value="UniProtKB-KW"/>
</dbReference>
<dbReference type="PANTHER" id="PTHR37984:SF5">
    <property type="entry name" value="PROTEIN NYNRIN-LIKE"/>
    <property type="match status" value="1"/>
</dbReference>
<dbReference type="InterPro" id="IPR041577">
    <property type="entry name" value="RT_RNaseH_2"/>
</dbReference>
<evidence type="ECO:0000256" key="7">
    <source>
        <dbReference type="ARBA" id="ARBA00022759"/>
    </source>
</evidence>
<dbReference type="Gene3D" id="3.60.10.10">
    <property type="entry name" value="Endonuclease/exonuclease/phosphatase"/>
    <property type="match status" value="1"/>
</dbReference>
<dbReference type="KEGG" id="ccal:108627957"/>
<dbReference type="CDD" id="cd09274">
    <property type="entry name" value="RNase_HI_RT_Ty3"/>
    <property type="match status" value="1"/>
</dbReference>
<dbReference type="InterPro" id="IPR001584">
    <property type="entry name" value="Integrase_cat-core"/>
</dbReference>
<dbReference type="InterPro" id="IPR012337">
    <property type="entry name" value="RNaseH-like_sf"/>
</dbReference>
<dbReference type="InterPro" id="IPR001878">
    <property type="entry name" value="Znf_CCHC"/>
</dbReference>
<evidence type="ECO:0000256" key="3">
    <source>
        <dbReference type="ARBA" id="ARBA00022679"/>
    </source>
</evidence>
<evidence type="ECO:0000256" key="10">
    <source>
        <dbReference type="ARBA" id="ARBA00023268"/>
    </source>
</evidence>
<dbReference type="FunFam" id="3.10.20.370:FF:000001">
    <property type="entry name" value="Retrovirus-related Pol polyprotein from transposon 17.6-like protein"/>
    <property type="match status" value="1"/>
</dbReference>
<feature type="region of interest" description="Disordered" evidence="11">
    <location>
        <begin position="189"/>
        <end position="218"/>
    </location>
</feature>
<evidence type="ECO:0000256" key="11">
    <source>
        <dbReference type="SAM" id="MobiDB-lite"/>
    </source>
</evidence>
<evidence type="ECO:0000256" key="9">
    <source>
        <dbReference type="ARBA" id="ARBA00023125"/>
    </source>
</evidence>
<dbReference type="InterPro" id="IPR000477">
    <property type="entry name" value="RT_dom"/>
</dbReference>
<dbReference type="InterPro" id="IPR036875">
    <property type="entry name" value="Znf_CCHC_sf"/>
</dbReference>
<keyword evidence="7" id="KW-0378">Hydrolase</keyword>
<name>A0AAJ7J529_9HYME</name>
<dbReference type="InterPro" id="IPR036397">
    <property type="entry name" value="RNaseH_sf"/>
</dbReference>
<dbReference type="SUPFAM" id="SSF53098">
    <property type="entry name" value="Ribonuclease H-like"/>
    <property type="match status" value="1"/>
</dbReference>
<gene>
    <name evidence="14" type="primary">LOC108627957</name>
</gene>
<evidence type="ECO:0000256" key="5">
    <source>
        <dbReference type="ARBA" id="ARBA00022722"/>
    </source>
</evidence>
<accession>A0AAJ7J529</accession>
<dbReference type="RefSeq" id="XP_017885064.1">
    <property type="nucleotide sequence ID" value="XM_018029575.1"/>
</dbReference>
<keyword evidence="10" id="KW-0511">Multifunctional enzyme</keyword>
<keyword evidence="7" id="KW-0255">Endonuclease</keyword>
<dbReference type="GO" id="GO:0015074">
    <property type="term" value="P:DNA integration"/>
    <property type="evidence" value="ECO:0007669"/>
    <property type="project" value="InterPro"/>
</dbReference>
<dbReference type="SUPFAM" id="SSF50630">
    <property type="entry name" value="Acid proteases"/>
    <property type="match status" value="1"/>
</dbReference>
<evidence type="ECO:0000259" key="12">
    <source>
        <dbReference type="PROSITE" id="PS50994"/>
    </source>
</evidence>
<dbReference type="SUPFAM" id="SSF56672">
    <property type="entry name" value="DNA/RNA polymerases"/>
    <property type="match status" value="1"/>
</dbReference>
<sequence>MAQPTIAAQPTMLNQIKFETFDPNITTWERWLQRTELAFTVLNIKNEERVCYLLLHIGGKAYDTLHTHMNVPDLSKVSYKELTDKLHELYAPEKLEIAECYKFGKRMQQTGEGVQEYVTELKRLSKYCNFGTFLDTAIRNQLVQGLHNERIRQRLLETKDLTLEKAVQIASAMELTEKEVKQLRHNTSSVEYLHADKTNHKKKNTKSVDTRKNQYAQPGRFTTDKQAKSTHTYKAVKCYRCGKKHYATNCTLNKNVKCNACGTQGHIATVCFKKKQGTYQLEDVHTNSIEEILQLEHTDQRGKFYTKLRVNDRLVDFEIDSGAAVTVMYKEQARSLFKGEVIHRTEIKLVTYCKNQVEVVGFITVNVKFANTNYILNLYLTEVERAPLLGREWLHQLLHGNCADTLFVPTSEVNSLEDNMEVEIKNLLNKYKNITDSNLGKIKGIEAKLTLKENSKPIFIKARPVPFKIKELVEKEIKLLVAEGILEKVDTSNYATPIVPVLKKNNRIRICGDFSITVNPQLIVDEHPLPSIETLFSSMAGGTCFSKIDLKQAYLQMAVDDKSAELLTLSTHMGLFKCKRLLYGIASAPAIWQREIENILAGLEGVEVFLDDIKVTAPTKKEHLKRLQQVFERLNTYNIKINTEKCEFFRDQIKYCGYVIDRNGIHKDDTKIEAIEKMPRPKNTHEVRAFVGFINYYSRFIKDAMILLEPFYKLLRGNNKFFWSKECEDAFIRAKQAFQNKNCLAHYNPKLPLILATDASPYGIGAVLSHKYPDGSERAIQYISKSLSTSQRKYSQIDKEAFAIVYAIKRLHQYLFGNKFTLVTDHRPLTQILSPTKSLPVHAAMRMQHYAIFLQAYTFEIKYKKSEQNANADCLSRLPLPEDSSNRDTIDAFFIDTFDSLPVTAERVIKATSKDLEISKVLDALRNSITLKAKDRWNIDQREFAIENGVLIRGHQVVIPKSLRKEVLEELHQGHFGISKMKNLARGYCWWPNITKDIEEIAKSCAECNTYKNNPAEVEKHTWEQPTSPFERVHVDFAGPFLGKMFFILVDAYSKWPEVHIVENITTETTIKKCKQIFAYFGLPKLIITDNGRTFVAKEFKDFLAKNGIVHKTTAPYNPSTNGQAERYVQIIKRALKKLSPERSEMESSLLSILTSYRGIPHTITGKTPYELMFNKKVRTKLDLLRPTTPTRRVRQDQISKEFTVGERIAGRNYGRQETWLFGKVVKRIGDIHYIIELDDGRKWTRHVNQLRKIGEDTRVQWSLNTHLPDYHIDTEEIINTGNTSPSMVPITTIYIPRREGGLGIIQINLHRSRAASGMLNTLMNRNDIDIAVIQEPWTIADKIKGLSFAANLNVNYKEDRPRTCIIHTNRLKSVILSQFSDRDTTTMLIEKYNGSQRTNKIVFMSLYLPHNSTDPITPKIEAIQDWSYQKGAELLIGVDANACNELWESTRTIPRGKKLWTTLTLMD</sequence>
<keyword evidence="4" id="KW-0548">Nucleotidyltransferase</keyword>
<proteinExistence type="predicted"/>
<keyword evidence="9" id="KW-0238">DNA-binding</keyword>
<keyword evidence="8" id="KW-0695">RNA-directed DNA polymerase</keyword>
<dbReference type="Gene3D" id="4.10.60.10">
    <property type="entry name" value="Zinc finger, CCHC-type"/>
    <property type="match status" value="1"/>
</dbReference>